<keyword evidence="6" id="KW-1185">Reference proteome</keyword>
<evidence type="ECO:0000313" key="6">
    <source>
        <dbReference type="Proteomes" id="UP001597545"/>
    </source>
</evidence>
<dbReference type="Pfam" id="PF02545">
    <property type="entry name" value="Maf"/>
    <property type="match status" value="1"/>
</dbReference>
<keyword evidence="3 4" id="KW-0546">Nucleotide metabolism</keyword>
<organism evidence="5 6">
    <name type="scientific">Sphingobacterium suaedae</name>
    <dbReference type="NCBI Taxonomy" id="1686402"/>
    <lineage>
        <taxon>Bacteria</taxon>
        <taxon>Pseudomonadati</taxon>
        <taxon>Bacteroidota</taxon>
        <taxon>Sphingobacteriia</taxon>
        <taxon>Sphingobacteriales</taxon>
        <taxon>Sphingobacteriaceae</taxon>
        <taxon>Sphingobacterium</taxon>
    </lineage>
</organism>
<evidence type="ECO:0000256" key="2">
    <source>
        <dbReference type="ARBA" id="ARBA00022801"/>
    </source>
</evidence>
<accession>A0ABW5KKV3</accession>
<feature type="site" description="Important for substrate specificity" evidence="4">
    <location>
        <position position="78"/>
    </location>
</feature>
<evidence type="ECO:0000256" key="1">
    <source>
        <dbReference type="ARBA" id="ARBA00001968"/>
    </source>
</evidence>
<evidence type="ECO:0000256" key="4">
    <source>
        <dbReference type="HAMAP-Rule" id="MF_00528"/>
    </source>
</evidence>
<comment type="caution">
    <text evidence="4">Lacks conserved residue(s) required for the propagation of feature annotation.</text>
</comment>
<dbReference type="PANTHER" id="PTHR43213">
    <property type="entry name" value="BIFUNCTIONAL DTTP/UTP PYROPHOSPHATASE/METHYLTRANSFERASE PROTEIN-RELATED"/>
    <property type="match status" value="1"/>
</dbReference>
<evidence type="ECO:0000313" key="5">
    <source>
        <dbReference type="EMBL" id="MFD2548142.1"/>
    </source>
</evidence>
<dbReference type="CDD" id="cd00555">
    <property type="entry name" value="Maf"/>
    <property type="match status" value="1"/>
</dbReference>
<comment type="cofactor">
    <cofactor evidence="1 4">
        <name>a divalent metal cation</name>
        <dbReference type="ChEBI" id="CHEBI:60240"/>
    </cofactor>
</comment>
<proteinExistence type="inferred from homology"/>
<dbReference type="NCBIfam" id="TIGR00172">
    <property type="entry name" value="maf"/>
    <property type="match status" value="1"/>
</dbReference>
<dbReference type="PANTHER" id="PTHR43213:SF5">
    <property type="entry name" value="BIFUNCTIONAL DTTP_UTP PYROPHOSPHATASE_METHYLTRANSFERASE PROTEIN-RELATED"/>
    <property type="match status" value="1"/>
</dbReference>
<comment type="catalytic activity">
    <reaction evidence="4">
        <text>UTP + H2O = UMP + diphosphate + H(+)</text>
        <dbReference type="Rhea" id="RHEA:29395"/>
        <dbReference type="ChEBI" id="CHEBI:15377"/>
        <dbReference type="ChEBI" id="CHEBI:15378"/>
        <dbReference type="ChEBI" id="CHEBI:33019"/>
        <dbReference type="ChEBI" id="CHEBI:46398"/>
        <dbReference type="ChEBI" id="CHEBI:57865"/>
        <dbReference type="EC" id="3.6.1.9"/>
    </reaction>
</comment>
<feature type="active site" description="Proton acceptor" evidence="4">
    <location>
        <position position="77"/>
    </location>
</feature>
<feature type="site" description="Important for substrate specificity" evidence="4">
    <location>
        <position position="160"/>
    </location>
</feature>
<comment type="subcellular location">
    <subcellularLocation>
        <location evidence="4">Cytoplasm</location>
    </subcellularLocation>
</comment>
<dbReference type="InterPro" id="IPR029001">
    <property type="entry name" value="ITPase-like_fam"/>
</dbReference>
<dbReference type="EC" id="3.6.1.9" evidence="4"/>
<dbReference type="SUPFAM" id="SSF52972">
    <property type="entry name" value="ITPase-like"/>
    <property type="match status" value="1"/>
</dbReference>
<comment type="function">
    <text evidence="4">Nucleoside triphosphate pyrophosphatase that hydrolyzes dTTP and UTP. May have a dual role in cell division arrest and in preventing the incorporation of modified nucleotides into cellular nucleic acids.</text>
</comment>
<dbReference type="HAMAP" id="MF_00528">
    <property type="entry name" value="Maf"/>
    <property type="match status" value="1"/>
</dbReference>
<keyword evidence="2 4" id="KW-0378">Hydrolase</keyword>
<dbReference type="Gene3D" id="3.90.950.10">
    <property type="match status" value="1"/>
</dbReference>
<dbReference type="InterPro" id="IPR003697">
    <property type="entry name" value="Maf-like"/>
</dbReference>
<name>A0ABW5KKV3_9SPHI</name>
<sequence>MLLDKLKNVRVILGSQSPRRKELLAKMGIDFMIVVKETDETYDAQQNPEDIVKHIARNKLMGFHGKEFEDALVIAADTVVVHRGEVLGKPRSVSEAVSVLQELQGQNHQVLTAVALQYRGLTRCFVEETLVEFSKLTAAEIDYYVEQYPPLDKAGSYGIQDWIGIVGVKAVTGSYENVVGLPTARLYQELKQLV</sequence>
<feature type="site" description="Important for substrate specificity" evidence="4">
    <location>
        <position position="19"/>
    </location>
</feature>
<reference evidence="6" key="1">
    <citation type="journal article" date="2019" name="Int. J. Syst. Evol. Microbiol.">
        <title>The Global Catalogue of Microorganisms (GCM) 10K type strain sequencing project: providing services to taxonomists for standard genome sequencing and annotation.</title>
        <authorList>
            <consortium name="The Broad Institute Genomics Platform"/>
            <consortium name="The Broad Institute Genome Sequencing Center for Infectious Disease"/>
            <person name="Wu L."/>
            <person name="Ma J."/>
        </authorList>
    </citation>
    <scope>NUCLEOTIDE SEQUENCE [LARGE SCALE GENOMIC DNA]</scope>
    <source>
        <strain evidence="6">KCTC 42662</strain>
    </source>
</reference>
<gene>
    <name evidence="5" type="ORF">ACFSR5_10850</name>
</gene>
<evidence type="ECO:0000256" key="3">
    <source>
        <dbReference type="ARBA" id="ARBA00023080"/>
    </source>
</evidence>
<protein>
    <recommendedName>
        <fullName evidence="4">dTTP/UTP pyrophosphatase</fullName>
        <shortName evidence="4">dTTPase/UTPase</shortName>
        <ecNumber evidence="4">3.6.1.9</ecNumber>
    </recommendedName>
    <alternativeName>
        <fullName evidence="4">Nucleoside triphosphate pyrophosphatase</fullName>
    </alternativeName>
    <alternativeName>
        <fullName evidence="4">Nucleotide pyrophosphatase</fullName>
        <shortName evidence="4">Nucleotide PPase</shortName>
    </alternativeName>
</protein>
<dbReference type="Proteomes" id="UP001597545">
    <property type="component" value="Unassembled WGS sequence"/>
</dbReference>
<keyword evidence="4" id="KW-0963">Cytoplasm</keyword>
<comment type="similarity">
    <text evidence="4">Belongs to the Maf family. YhdE subfamily.</text>
</comment>
<dbReference type="GO" id="GO:0016787">
    <property type="term" value="F:hydrolase activity"/>
    <property type="evidence" value="ECO:0007669"/>
    <property type="project" value="UniProtKB-KW"/>
</dbReference>
<comment type="catalytic activity">
    <reaction evidence="4">
        <text>dTTP + H2O = dTMP + diphosphate + H(+)</text>
        <dbReference type="Rhea" id="RHEA:28534"/>
        <dbReference type="ChEBI" id="CHEBI:15377"/>
        <dbReference type="ChEBI" id="CHEBI:15378"/>
        <dbReference type="ChEBI" id="CHEBI:33019"/>
        <dbReference type="ChEBI" id="CHEBI:37568"/>
        <dbReference type="ChEBI" id="CHEBI:63528"/>
        <dbReference type="EC" id="3.6.1.9"/>
    </reaction>
</comment>
<comment type="caution">
    <text evidence="5">The sequence shown here is derived from an EMBL/GenBank/DDBJ whole genome shotgun (WGS) entry which is preliminary data.</text>
</comment>
<dbReference type="PIRSF" id="PIRSF006305">
    <property type="entry name" value="Maf"/>
    <property type="match status" value="1"/>
</dbReference>
<dbReference type="RefSeq" id="WP_380903618.1">
    <property type="nucleotide sequence ID" value="NZ_JBHUEG010000001.1"/>
</dbReference>
<dbReference type="EMBL" id="JBHULR010000004">
    <property type="protein sequence ID" value="MFD2548142.1"/>
    <property type="molecule type" value="Genomic_DNA"/>
</dbReference>